<keyword evidence="3" id="KW-0001">2Fe-2S</keyword>
<evidence type="ECO:0000313" key="14">
    <source>
        <dbReference type="Proteomes" id="UP001642464"/>
    </source>
</evidence>
<evidence type="ECO:0000256" key="9">
    <source>
        <dbReference type="ARBA" id="ARBA00023136"/>
    </source>
</evidence>
<evidence type="ECO:0000256" key="4">
    <source>
        <dbReference type="ARBA" id="ARBA00022723"/>
    </source>
</evidence>
<comment type="subcellular location">
    <subcellularLocation>
        <location evidence="1">Membrane</location>
    </subcellularLocation>
</comment>
<evidence type="ECO:0000256" key="6">
    <source>
        <dbReference type="ARBA" id="ARBA00023002"/>
    </source>
</evidence>
<evidence type="ECO:0000256" key="3">
    <source>
        <dbReference type="ARBA" id="ARBA00022714"/>
    </source>
</evidence>
<keyword evidence="2" id="KW-0812">Transmembrane</keyword>
<feature type="coiled-coil region" evidence="10">
    <location>
        <begin position="2"/>
        <end position="32"/>
    </location>
</feature>
<evidence type="ECO:0000256" key="11">
    <source>
        <dbReference type="SAM" id="MobiDB-lite"/>
    </source>
</evidence>
<proteinExistence type="predicted"/>
<feature type="compositionally biased region" description="Low complexity" evidence="11">
    <location>
        <begin position="88"/>
        <end position="99"/>
    </location>
</feature>
<evidence type="ECO:0000313" key="13">
    <source>
        <dbReference type="EMBL" id="CAK9068313.1"/>
    </source>
</evidence>
<keyword evidence="14" id="KW-1185">Reference proteome</keyword>
<dbReference type="InterPro" id="IPR036922">
    <property type="entry name" value="Rieske_2Fe-2S_sf"/>
</dbReference>
<dbReference type="SUPFAM" id="SSF55961">
    <property type="entry name" value="Bet v1-like"/>
    <property type="match status" value="1"/>
</dbReference>
<feature type="domain" description="Rieske" evidence="12">
    <location>
        <begin position="297"/>
        <end position="409"/>
    </location>
</feature>
<comment type="caution">
    <text evidence="13">The sequence shown here is derived from an EMBL/GenBank/DDBJ whole genome shotgun (WGS) entry which is preliminary data.</text>
</comment>
<dbReference type="SUPFAM" id="SSF50022">
    <property type="entry name" value="ISP domain"/>
    <property type="match status" value="1"/>
</dbReference>
<keyword evidence="8" id="KW-0411">Iron-sulfur</keyword>
<feature type="region of interest" description="Disordered" evidence="11">
    <location>
        <begin position="622"/>
        <end position="641"/>
    </location>
</feature>
<protein>
    <submittedName>
        <fullName evidence="13">Chloroplastic (OsPaO) (Pheide a oxygenase)</fullName>
    </submittedName>
</protein>
<dbReference type="InterPro" id="IPR050584">
    <property type="entry name" value="Cholesterol_7-desaturase"/>
</dbReference>
<accession>A0ABP0NY62</accession>
<evidence type="ECO:0000256" key="1">
    <source>
        <dbReference type="ARBA" id="ARBA00004370"/>
    </source>
</evidence>
<dbReference type="PANTHER" id="PTHR21266:SF32">
    <property type="entry name" value="CHOLESTEROL 7-DESATURASE NVD"/>
    <property type="match status" value="1"/>
</dbReference>
<keyword evidence="7" id="KW-0408">Iron</keyword>
<sequence length="752" mass="84224">MTSEADKKIRSLEKKLREIKKLQERLDSGEQLEKLQLDKIAKQKDVEEQLIFLQKEESEPPGPTPVKSSGAKEMPAGRASIPNPTSKASARSAASEAAGSGAGGSGARGGYMDTHLEDAICLGNQRKDEVEQTRRYKYLRSPMAQQWKEEFVGVFEVHPPDTTPETKDHSKWMTFTEPFEFYLWESQNIPVDHLKKTIHKATSVKKSDFSLQTMTSERQKLPWDADAVVEFRKLVQKGLSSSEVEKKPVVRIQAVPNGKNRPLVAEKRAKRAKSDLVESEEVEVKKSQSSYSWEKQWYPVLPLSLLQGVGPEPIKLLNKDLVLWKDGEGEWRCTDGICPHRLAPLARGRVTENGELMCRFHGWCFKGDGMCAKVPMAHGDSEAEGRLIGQDCSKLASYPTKLKKGLLFVWPHASAKEALQREPFVPEELSESPNWSCFDVPAGWRVWLEQSWDPSHAPFLHQYALPNFAPEYAAPMEPFDIQDLGDDGLKVKHGGYMQSNMGMKADRRFVPPCANSTSYLYPDGRIIGFNFYFVPTEPGKVRQITTSYFVPSQNEDDSKSNLKGNMMQMSKVVLKGRSLGTAEKPKRDLRASWMAWAETRWPDLAKVRRGLETWKLLQASARGTRAEEGPAHGPNGGKGLLGDQDNTVLSFQDSVGLPAVQKKELREPRVSQRFGGPASEYLLETHADALVARFDAWIAQRHGGPFGRMDGRGDGGAPREQLEAAVFDRWAAHTSFSKDAQAEGMREALDRT</sequence>
<evidence type="ECO:0000256" key="10">
    <source>
        <dbReference type="SAM" id="Coils"/>
    </source>
</evidence>
<evidence type="ECO:0000256" key="7">
    <source>
        <dbReference type="ARBA" id="ARBA00023004"/>
    </source>
</evidence>
<dbReference type="Proteomes" id="UP001642464">
    <property type="component" value="Unassembled WGS sequence"/>
</dbReference>
<feature type="region of interest" description="Disordered" evidence="11">
    <location>
        <begin position="51"/>
        <end position="110"/>
    </location>
</feature>
<keyword evidence="6" id="KW-0560">Oxidoreductase</keyword>
<dbReference type="PANTHER" id="PTHR21266">
    <property type="entry name" value="IRON-SULFUR DOMAIN CONTAINING PROTEIN"/>
    <property type="match status" value="1"/>
</dbReference>
<evidence type="ECO:0000259" key="12">
    <source>
        <dbReference type="PROSITE" id="PS51296"/>
    </source>
</evidence>
<dbReference type="PROSITE" id="PS51296">
    <property type="entry name" value="RIESKE"/>
    <property type="match status" value="1"/>
</dbReference>
<keyword evidence="5" id="KW-1133">Transmembrane helix</keyword>
<organism evidence="13 14">
    <name type="scientific">Durusdinium trenchii</name>
    <dbReference type="NCBI Taxonomy" id="1381693"/>
    <lineage>
        <taxon>Eukaryota</taxon>
        <taxon>Sar</taxon>
        <taxon>Alveolata</taxon>
        <taxon>Dinophyceae</taxon>
        <taxon>Suessiales</taxon>
        <taxon>Symbiodiniaceae</taxon>
        <taxon>Durusdinium</taxon>
    </lineage>
</organism>
<keyword evidence="9" id="KW-0472">Membrane</keyword>
<dbReference type="InterPro" id="IPR017941">
    <property type="entry name" value="Rieske_2Fe-2S"/>
</dbReference>
<keyword evidence="10" id="KW-0175">Coiled coil</keyword>
<dbReference type="EMBL" id="CAXAMM010031557">
    <property type="protein sequence ID" value="CAK9068313.1"/>
    <property type="molecule type" value="Genomic_DNA"/>
</dbReference>
<gene>
    <name evidence="13" type="ORF">SCF082_LOCUS34423</name>
</gene>
<name>A0ABP0NY62_9DINO</name>
<dbReference type="Gene3D" id="2.102.10.10">
    <property type="entry name" value="Rieske [2Fe-2S] iron-sulphur domain"/>
    <property type="match status" value="1"/>
</dbReference>
<reference evidence="13 14" key="1">
    <citation type="submission" date="2024-02" db="EMBL/GenBank/DDBJ databases">
        <authorList>
            <person name="Chen Y."/>
            <person name="Shah S."/>
            <person name="Dougan E. K."/>
            <person name="Thang M."/>
            <person name="Chan C."/>
        </authorList>
    </citation>
    <scope>NUCLEOTIDE SEQUENCE [LARGE SCALE GENOMIC DNA]</scope>
</reference>
<evidence type="ECO:0000256" key="8">
    <source>
        <dbReference type="ARBA" id="ARBA00023014"/>
    </source>
</evidence>
<keyword evidence="4" id="KW-0479">Metal-binding</keyword>
<dbReference type="Pfam" id="PF00355">
    <property type="entry name" value="Rieske"/>
    <property type="match status" value="1"/>
</dbReference>
<evidence type="ECO:0000256" key="5">
    <source>
        <dbReference type="ARBA" id="ARBA00022989"/>
    </source>
</evidence>
<feature type="compositionally biased region" description="Gly residues" evidence="11">
    <location>
        <begin position="100"/>
        <end position="109"/>
    </location>
</feature>
<evidence type="ECO:0000256" key="2">
    <source>
        <dbReference type="ARBA" id="ARBA00022692"/>
    </source>
</evidence>